<evidence type="ECO:0000313" key="6">
    <source>
        <dbReference type="Proteomes" id="UP000054092"/>
    </source>
</evidence>
<accession>A0A101HQS8</accession>
<keyword evidence="3 5" id="KW-0418">Kinase</keyword>
<protein>
    <submittedName>
        <fullName evidence="5">Pentulose/hexulose kinase</fullName>
    </submittedName>
</protein>
<evidence type="ECO:0000313" key="5">
    <source>
        <dbReference type="EMBL" id="KUK81351.1"/>
    </source>
</evidence>
<dbReference type="AlphaFoldDB" id="A0A101HQS8"/>
<dbReference type="Pfam" id="PF00370">
    <property type="entry name" value="FGGY_N"/>
    <property type="match status" value="1"/>
</dbReference>
<name>A0A101HQS8_9BACT</name>
<dbReference type="PANTHER" id="PTHR43095:SF5">
    <property type="entry name" value="XYLULOSE KINASE"/>
    <property type="match status" value="1"/>
</dbReference>
<keyword evidence="2" id="KW-0808">Transferase</keyword>
<dbReference type="InterPro" id="IPR018484">
    <property type="entry name" value="FGGY_N"/>
</dbReference>
<evidence type="ECO:0000256" key="3">
    <source>
        <dbReference type="ARBA" id="ARBA00022777"/>
    </source>
</evidence>
<evidence type="ECO:0000256" key="2">
    <source>
        <dbReference type="ARBA" id="ARBA00022679"/>
    </source>
</evidence>
<proteinExistence type="inferred from homology"/>
<comment type="caution">
    <text evidence="5">The sequence shown here is derived from an EMBL/GenBank/DDBJ whole genome shotgun (WGS) entry which is preliminary data.</text>
</comment>
<dbReference type="PANTHER" id="PTHR43095">
    <property type="entry name" value="SUGAR KINASE"/>
    <property type="match status" value="1"/>
</dbReference>
<evidence type="ECO:0000256" key="1">
    <source>
        <dbReference type="ARBA" id="ARBA00009156"/>
    </source>
</evidence>
<organism evidence="5 6">
    <name type="scientific">Mesotoga prima</name>
    <dbReference type="NCBI Taxonomy" id="1184387"/>
    <lineage>
        <taxon>Bacteria</taxon>
        <taxon>Thermotogati</taxon>
        <taxon>Thermotogota</taxon>
        <taxon>Thermotogae</taxon>
        <taxon>Kosmotogales</taxon>
        <taxon>Kosmotogaceae</taxon>
        <taxon>Mesotoga</taxon>
    </lineage>
</organism>
<feature type="non-terminal residue" evidence="5">
    <location>
        <position position="73"/>
    </location>
</feature>
<feature type="domain" description="Carbohydrate kinase FGGY N-terminal" evidence="4">
    <location>
        <begin position="3"/>
        <end position="73"/>
    </location>
</feature>
<dbReference type="GO" id="GO:0016301">
    <property type="term" value="F:kinase activity"/>
    <property type="evidence" value="ECO:0007669"/>
    <property type="project" value="UniProtKB-KW"/>
</dbReference>
<gene>
    <name evidence="5" type="ORF">XD94_0502</name>
</gene>
<sequence>MAHDLGTTGDKATLFSEAGNLVASSFFGYETFYPGPGMVEQDPEAWWTSFCRATSDLVSKSGISAEDLSAVSI</sequence>
<dbReference type="InterPro" id="IPR043129">
    <property type="entry name" value="ATPase_NBD"/>
</dbReference>
<dbReference type="SUPFAM" id="SSF53067">
    <property type="entry name" value="Actin-like ATPase domain"/>
    <property type="match status" value="1"/>
</dbReference>
<evidence type="ECO:0000259" key="4">
    <source>
        <dbReference type="Pfam" id="PF00370"/>
    </source>
</evidence>
<reference evidence="6" key="1">
    <citation type="journal article" date="2015" name="MBio">
        <title>Genome-Resolved Metagenomic Analysis Reveals Roles for Candidate Phyla and Other Microbial Community Members in Biogeochemical Transformations in Oil Reservoirs.</title>
        <authorList>
            <person name="Hu P."/>
            <person name="Tom L."/>
            <person name="Singh A."/>
            <person name="Thomas B.C."/>
            <person name="Baker B.J."/>
            <person name="Piceno Y.M."/>
            <person name="Andersen G.L."/>
            <person name="Banfield J.F."/>
        </authorList>
    </citation>
    <scope>NUCLEOTIDE SEQUENCE [LARGE SCALE GENOMIC DNA]</scope>
</reference>
<dbReference type="Proteomes" id="UP000054092">
    <property type="component" value="Unassembled WGS sequence"/>
</dbReference>
<dbReference type="GO" id="GO:0005975">
    <property type="term" value="P:carbohydrate metabolic process"/>
    <property type="evidence" value="ECO:0007669"/>
    <property type="project" value="InterPro"/>
</dbReference>
<dbReference type="EMBL" id="LGGP01000063">
    <property type="protein sequence ID" value="KUK81351.1"/>
    <property type="molecule type" value="Genomic_DNA"/>
</dbReference>
<dbReference type="InterPro" id="IPR050406">
    <property type="entry name" value="FGGY_Carb_Kinase"/>
</dbReference>
<dbReference type="Gene3D" id="3.30.420.40">
    <property type="match status" value="1"/>
</dbReference>
<comment type="similarity">
    <text evidence="1">Belongs to the FGGY kinase family.</text>
</comment>